<dbReference type="KEGG" id="xfs:D934_09775"/>
<dbReference type="HOGENOM" id="CLU_3142410_0_0_6"/>
<accession>A0A060HEX7</accession>
<evidence type="ECO:0000313" key="2">
    <source>
        <dbReference type="Proteomes" id="UP000027215"/>
    </source>
</evidence>
<dbReference type="AlphaFoldDB" id="A0A060HEX7"/>
<gene>
    <name evidence="1" type="ORF">D934_09775</name>
</gene>
<dbReference type="Proteomes" id="UP000027215">
    <property type="component" value="Chromosome"/>
</dbReference>
<dbReference type="EMBL" id="CP006696">
    <property type="protein sequence ID" value="AIC11477.1"/>
    <property type="molecule type" value="Genomic_DNA"/>
</dbReference>
<reference evidence="1 2" key="1">
    <citation type="submission" date="2013-08" db="EMBL/GenBank/DDBJ databases">
        <authorList>
            <person name="Stouthamer R."/>
            <person name="Nunney L."/>
        </authorList>
    </citation>
    <scope>NUCLEOTIDE SEQUENCE [LARGE SCALE GENOMIC DNA]</scope>
    <source>
        <strain evidence="2">ann-1</strain>
    </source>
</reference>
<proteinExistence type="predicted"/>
<evidence type="ECO:0000313" key="1">
    <source>
        <dbReference type="EMBL" id="AIC11477.1"/>
    </source>
</evidence>
<protein>
    <submittedName>
        <fullName evidence="1">Uncharacterized protein</fullName>
    </submittedName>
</protein>
<name>A0A060HEX7_XYLFS</name>
<organism evidence="1 2">
    <name type="scientific">Xylella fastidiosa subsp. sandyi Ann-1</name>
    <dbReference type="NCBI Taxonomy" id="155920"/>
    <lineage>
        <taxon>Bacteria</taxon>
        <taxon>Pseudomonadati</taxon>
        <taxon>Pseudomonadota</taxon>
        <taxon>Gammaproteobacteria</taxon>
        <taxon>Lysobacterales</taxon>
        <taxon>Lysobacteraceae</taxon>
        <taxon>Xylella</taxon>
    </lineage>
</organism>
<sequence>MAWESSVYGVDGSVVQYFEAITVSYKHDEVMTGVVRCVVSLEDVFLKMR</sequence>